<name>A0A167T1W8_PENCH</name>
<reference evidence="2" key="1">
    <citation type="journal article" date="2014" name="Genome Announc.">
        <title>Complete sequencing and chromosome-scale genome assembly of the industrial progenitor strain P2niaD18 from the penicillin producer Penicillium chrysogenum.</title>
        <authorList>
            <person name="Specht T."/>
            <person name="Dahlmann T.A."/>
            <person name="Zadra I."/>
            <person name="Kurnsteiner H."/>
            <person name="Kuck U."/>
        </authorList>
    </citation>
    <scope>NUCLEOTIDE SEQUENCE [LARGE SCALE GENOMIC DNA]</scope>
    <source>
        <strain evidence="2">P2niaD18</strain>
    </source>
</reference>
<dbReference type="AlphaFoldDB" id="A0A167T1W8"/>
<organism evidence="2">
    <name type="scientific">Penicillium chrysogenum</name>
    <name type="common">Penicillium notatum</name>
    <dbReference type="NCBI Taxonomy" id="5076"/>
    <lineage>
        <taxon>Eukaryota</taxon>
        <taxon>Fungi</taxon>
        <taxon>Dikarya</taxon>
        <taxon>Ascomycota</taxon>
        <taxon>Pezizomycotina</taxon>
        <taxon>Eurotiomycetes</taxon>
        <taxon>Eurotiomycetidae</taxon>
        <taxon>Eurotiales</taxon>
        <taxon>Aspergillaceae</taxon>
        <taxon>Penicillium</taxon>
        <taxon>Penicillium chrysogenum species complex</taxon>
    </lineage>
</organism>
<feature type="region of interest" description="Disordered" evidence="1">
    <location>
        <begin position="1"/>
        <end position="55"/>
    </location>
</feature>
<dbReference type="Proteomes" id="UP000076449">
    <property type="component" value="Chromosome II"/>
</dbReference>
<dbReference type="EMBL" id="CM002799">
    <property type="protein sequence ID" value="KZN87799.1"/>
    <property type="molecule type" value="Genomic_DNA"/>
</dbReference>
<dbReference type="PhylomeDB" id="A0A167T1W8"/>
<sequence>MDSPNSSPDQKKEGEQQPSELPSLGDKDNPPVTSNHVLPLLSPAQHEEGTRHTLATEPFQPVLKVLADLERDDPKFAFPAARIVGLYRRLWESCVSKHIDGQKLNQSNQNLKEAGTHPRKERDGLQLHHEKQLAQLHFFEQALESSRERLISLLDDWNYPFRPNLTGLPDVAREG</sequence>
<evidence type="ECO:0000313" key="2">
    <source>
        <dbReference type="EMBL" id="KZN87799.1"/>
    </source>
</evidence>
<gene>
    <name evidence="2" type="ORF">EN45_063600</name>
</gene>
<protein>
    <submittedName>
        <fullName evidence="2">Uncharacterized protein</fullName>
    </submittedName>
</protein>
<evidence type="ECO:0000256" key="1">
    <source>
        <dbReference type="SAM" id="MobiDB-lite"/>
    </source>
</evidence>
<proteinExistence type="predicted"/>
<accession>A0A167T1W8</accession>